<reference evidence="6" key="2">
    <citation type="submission" date="2020-09" db="EMBL/GenBank/DDBJ databases">
        <authorList>
            <person name="Sun Q."/>
            <person name="Zhou Y."/>
        </authorList>
    </citation>
    <scope>NUCLEOTIDE SEQUENCE</scope>
    <source>
        <strain evidence="6">CGMCC 1.12813</strain>
    </source>
</reference>
<evidence type="ECO:0000256" key="3">
    <source>
        <dbReference type="ARBA" id="ARBA00023163"/>
    </source>
</evidence>
<dbReference type="InterPro" id="IPR049445">
    <property type="entry name" value="TetR_SbtR-like_C"/>
</dbReference>
<dbReference type="PANTHER" id="PTHR30055">
    <property type="entry name" value="HTH-TYPE TRANSCRIPTIONAL REGULATOR RUTR"/>
    <property type="match status" value="1"/>
</dbReference>
<dbReference type="EMBL" id="BMGB01000001">
    <property type="protein sequence ID" value="GGB02501.1"/>
    <property type="molecule type" value="Genomic_DNA"/>
</dbReference>
<dbReference type="Pfam" id="PF00440">
    <property type="entry name" value="TetR_N"/>
    <property type="match status" value="1"/>
</dbReference>
<accession>A0A916WI95</accession>
<keyword evidence="3" id="KW-0804">Transcription</keyword>
<organism evidence="6 7">
    <name type="scientific">Conyzicola nivalis</name>
    <dbReference type="NCBI Taxonomy" id="1477021"/>
    <lineage>
        <taxon>Bacteria</taxon>
        <taxon>Bacillati</taxon>
        <taxon>Actinomycetota</taxon>
        <taxon>Actinomycetes</taxon>
        <taxon>Micrococcales</taxon>
        <taxon>Microbacteriaceae</taxon>
        <taxon>Conyzicola</taxon>
    </lineage>
</organism>
<dbReference type="InterPro" id="IPR001647">
    <property type="entry name" value="HTH_TetR"/>
</dbReference>
<sequence length="238" mass="26239">MEDQRDWPELREGEVTRGRKRRYPPVRKKLYGGRLRIVNMGATMSEIVSGRVRGPRADAQRNRDHILDVAEQHFSQHGVTGSLEAIAKQAGVGVGTLYRHFPNREELLAALLTARDDALVSRRDAIRAESANAAEALEHWLDAMTEWAGAFDGLPEPLRAATTTSSSPLAVTCQGFITDTNEFLLDAQEEGSARREVRAVDLFLASLATSWVRSAAMADEISLPALSSLTRSGWETRA</sequence>
<dbReference type="PROSITE" id="PS50977">
    <property type="entry name" value="HTH_TETR_2"/>
    <property type="match status" value="1"/>
</dbReference>
<evidence type="ECO:0000256" key="4">
    <source>
        <dbReference type="PROSITE-ProRule" id="PRU00335"/>
    </source>
</evidence>
<dbReference type="InterPro" id="IPR009057">
    <property type="entry name" value="Homeodomain-like_sf"/>
</dbReference>
<name>A0A916WI95_9MICO</name>
<dbReference type="Proteomes" id="UP000606922">
    <property type="component" value="Unassembled WGS sequence"/>
</dbReference>
<dbReference type="SUPFAM" id="SSF46689">
    <property type="entry name" value="Homeodomain-like"/>
    <property type="match status" value="1"/>
</dbReference>
<dbReference type="GO" id="GO:0003700">
    <property type="term" value="F:DNA-binding transcription factor activity"/>
    <property type="evidence" value="ECO:0007669"/>
    <property type="project" value="TreeGrafter"/>
</dbReference>
<feature type="DNA-binding region" description="H-T-H motif" evidence="4">
    <location>
        <begin position="82"/>
        <end position="101"/>
    </location>
</feature>
<keyword evidence="7" id="KW-1185">Reference proteome</keyword>
<reference evidence="6" key="1">
    <citation type="journal article" date="2014" name="Int. J. Syst. Evol. Microbiol.">
        <title>Complete genome sequence of Corynebacterium casei LMG S-19264T (=DSM 44701T), isolated from a smear-ripened cheese.</title>
        <authorList>
            <consortium name="US DOE Joint Genome Institute (JGI-PGF)"/>
            <person name="Walter F."/>
            <person name="Albersmeier A."/>
            <person name="Kalinowski J."/>
            <person name="Ruckert C."/>
        </authorList>
    </citation>
    <scope>NUCLEOTIDE SEQUENCE</scope>
    <source>
        <strain evidence="6">CGMCC 1.12813</strain>
    </source>
</reference>
<dbReference type="Gene3D" id="1.10.357.10">
    <property type="entry name" value="Tetracycline Repressor, domain 2"/>
    <property type="match status" value="1"/>
</dbReference>
<evidence type="ECO:0000256" key="2">
    <source>
        <dbReference type="ARBA" id="ARBA00023125"/>
    </source>
</evidence>
<keyword evidence="1" id="KW-0805">Transcription regulation</keyword>
<feature type="domain" description="HTH tetR-type" evidence="5">
    <location>
        <begin position="60"/>
        <end position="119"/>
    </location>
</feature>
<dbReference type="PANTHER" id="PTHR30055:SF234">
    <property type="entry name" value="HTH-TYPE TRANSCRIPTIONAL REGULATOR BETI"/>
    <property type="match status" value="1"/>
</dbReference>
<protein>
    <submittedName>
        <fullName evidence="6">TetR family transcriptional regulator</fullName>
    </submittedName>
</protein>
<dbReference type="Pfam" id="PF21597">
    <property type="entry name" value="TetR_C_43"/>
    <property type="match status" value="1"/>
</dbReference>
<dbReference type="AlphaFoldDB" id="A0A916WI95"/>
<evidence type="ECO:0000259" key="5">
    <source>
        <dbReference type="PROSITE" id="PS50977"/>
    </source>
</evidence>
<proteinExistence type="predicted"/>
<comment type="caution">
    <text evidence="6">The sequence shown here is derived from an EMBL/GenBank/DDBJ whole genome shotgun (WGS) entry which is preliminary data.</text>
</comment>
<dbReference type="GO" id="GO:0000976">
    <property type="term" value="F:transcription cis-regulatory region binding"/>
    <property type="evidence" value="ECO:0007669"/>
    <property type="project" value="TreeGrafter"/>
</dbReference>
<keyword evidence="2 4" id="KW-0238">DNA-binding</keyword>
<evidence type="ECO:0000313" key="6">
    <source>
        <dbReference type="EMBL" id="GGB02501.1"/>
    </source>
</evidence>
<dbReference type="InterPro" id="IPR050109">
    <property type="entry name" value="HTH-type_TetR-like_transc_reg"/>
</dbReference>
<evidence type="ECO:0000256" key="1">
    <source>
        <dbReference type="ARBA" id="ARBA00023015"/>
    </source>
</evidence>
<dbReference type="PRINTS" id="PR00455">
    <property type="entry name" value="HTHTETR"/>
</dbReference>
<gene>
    <name evidence="6" type="ORF">GCM10010979_16410</name>
</gene>
<evidence type="ECO:0000313" key="7">
    <source>
        <dbReference type="Proteomes" id="UP000606922"/>
    </source>
</evidence>